<dbReference type="EMBL" id="MSIE01000045">
    <property type="protein sequence ID" value="OLF15067.1"/>
    <property type="molecule type" value="Genomic_DNA"/>
</dbReference>
<protein>
    <submittedName>
        <fullName evidence="1">Uncharacterized protein</fullName>
    </submittedName>
</protein>
<name>A0A1Q8CL29_9PSEU</name>
<dbReference type="STRING" id="1912961.BU204_23635"/>
<keyword evidence="2" id="KW-1185">Reference proteome</keyword>
<dbReference type="AlphaFoldDB" id="A0A1Q8CL29"/>
<proteinExistence type="predicted"/>
<comment type="caution">
    <text evidence="1">The sequence shown here is derived from an EMBL/GenBank/DDBJ whole genome shotgun (WGS) entry which is preliminary data.</text>
</comment>
<reference evidence="1 2" key="1">
    <citation type="submission" date="2016-12" db="EMBL/GenBank/DDBJ databases">
        <title>The draft genome sequence of Actinophytocola sp. 11-183.</title>
        <authorList>
            <person name="Wang W."/>
            <person name="Yuan L."/>
        </authorList>
    </citation>
    <scope>NUCLEOTIDE SEQUENCE [LARGE SCALE GENOMIC DNA]</scope>
    <source>
        <strain evidence="1 2">11-183</strain>
    </source>
</reference>
<gene>
    <name evidence="1" type="ORF">BU204_23635</name>
</gene>
<evidence type="ECO:0000313" key="1">
    <source>
        <dbReference type="EMBL" id="OLF15067.1"/>
    </source>
</evidence>
<organism evidence="1 2">
    <name type="scientific">Actinophytocola xanthii</name>
    <dbReference type="NCBI Taxonomy" id="1912961"/>
    <lineage>
        <taxon>Bacteria</taxon>
        <taxon>Bacillati</taxon>
        <taxon>Actinomycetota</taxon>
        <taxon>Actinomycetes</taxon>
        <taxon>Pseudonocardiales</taxon>
        <taxon>Pseudonocardiaceae</taxon>
    </lineage>
</organism>
<accession>A0A1Q8CL29</accession>
<evidence type="ECO:0000313" key="2">
    <source>
        <dbReference type="Proteomes" id="UP000185596"/>
    </source>
</evidence>
<dbReference type="Proteomes" id="UP000185596">
    <property type="component" value="Unassembled WGS sequence"/>
</dbReference>
<sequence length="150" mass="16421">MPSGRDEPGCGTAECWQELADYLRRLVLLFEPGVPPELHARRGLVNLEVVLVHLADLTKSTGVPDWREFAAEVLLEYPEATRTGHEVEGEVEVVNGSVRGDLIVVDRFHDHHGAYRAAAGRRAAVLARPAPMLSSIGGHQRGQASWRGDP</sequence>